<dbReference type="STRING" id="1328759.A0A5C2SRI2"/>
<feature type="transmembrane region" description="Helical" evidence="8">
    <location>
        <begin position="64"/>
        <end position="89"/>
    </location>
</feature>
<name>A0A5C2SRI2_9APHY</name>
<feature type="transmembrane region" description="Helical" evidence="8">
    <location>
        <begin position="95"/>
        <end position="116"/>
    </location>
</feature>
<organism evidence="9 10">
    <name type="scientific">Lentinus tigrinus ALCF2SS1-6</name>
    <dbReference type="NCBI Taxonomy" id="1328759"/>
    <lineage>
        <taxon>Eukaryota</taxon>
        <taxon>Fungi</taxon>
        <taxon>Dikarya</taxon>
        <taxon>Basidiomycota</taxon>
        <taxon>Agaricomycotina</taxon>
        <taxon>Agaricomycetes</taxon>
        <taxon>Polyporales</taxon>
        <taxon>Polyporaceae</taxon>
        <taxon>Lentinus</taxon>
    </lineage>
</organism>
<evidence type="ECO:0000256" key="5">
    <source>
        <dbReference type="ARBA" id="ARBA00022989"/>
    </source>
</evidence>
<evidence type="ECO:0000256" key="8">
    <source>
        <dbReference type="SAM" id="Phobius"/>
    </source>
</evidence>
<keyword evidence="4 8" id="KW-0812">Transmembrane</keyword>
<feature type="transmembrane region" description="Helical" evidence="8">
    <location>
        <begin position="435"/>
        <end position="459"/>
    </location>
</feature>
<evidence type="ECO:0000313" key="10">
    <source>
        <dbReference type="Proteomes" id="UP000313359"/>
    </source>
</evidence>
<keyword evidence="6 7" id="KW-0472">Membrane</keyword>
<dbReference type="EMBL" id="ML122252">
    <property type="protein sequence ID" value="RPD65747.1"/>
    <property type="molecule type" value="Genomic_DNA"/>
</dbReference>
<feature type="transmembrane region" description="Helical" evidence="8">
    <location>
        <begin position="392"/>
        <end position="414"/>
    </location>
</feature>
<dbReference type="Gene3D" id="1.10.4160.10">
    <property type="entry name" value="Hydantoin permease"/>
    <property type="match status" value="1"/>
</dbReference>
<dbReference type="InterPro" id="IPR026030">
    <property type="entry name" value="Pur-cyt_permease_Fcy2/21/22"/>
</dbReference>
<feature type="transmembrane region" description="Helical" evidence="8">
    <location>
        <begin position="173"/>
        <end position="193"/>
    </location>
</feature>
<gene>
    <name evidence="9" type="ORF">L227DRAFT_220427</name>
</gene>
<feature type="transmembrane region" description="Helical" evidence="8">
    <location>
        <begin position="364"/>
        <end position="386"/>
    </location>
</feature>
<keyword evidence="3 7" id="KW-0813">Transport</keyword>
<keyword evidence="10" id="KW-1185">Reference proteome</keyword>
<evidence type="ECO:0000256" key="2">
    <source>
        <dbReference type="ARBA" id="ARBA00008974"/>
    </source>
</evidence>
<evidence type="ECO:0000256" key="6">
    <source>
        <dbReference type="ARBA" id="ARBA00023136"/>
    </source>
</evidence>
<dbReference type="AlphaFoldDB" id="A0A5C2SRI2"/>
<dbReference type="PANTHER" id="PTHR31806:SF5">
    <property type="entry name" value="PURINE-CYTOSINE PERMEASE FCY21"/>
    <property type="match status" value="1"/>
</dbReference>
<sequence length="497" mass="53381">MGTSVEDEKADKVVDEYVSVSETAAPRSWFKTATDFLAHRGVETKGIEPILPEDRTDMKLYQMFFVWFSANFNVLSVGTGSAGPAFFGLGLRDSLLVLLVVDLITCAIPAYFAIFGPKLGMRSMVVARYSWGYYGSTIPSAFNVFSMEGFLIVNCIIGGQILASVSDRLDDTLGIVIIGIISLVVTFFGYRVIHWYETIAWIPSAITFIVMLAVGGQHLGSHIPPDPPASAAAIVSFGTTIASTVISWCIMTSDYGVYHSRHASSMRVFLYSYTGFLTASLCGHMLGAAFAAAAPAVPSWDAGFDNGNSVGGLVAAVLAPAGGFGKFLTVLIALFIPSASAPTMYTFESSFMTIHAWFARVPRFVYAFVSTAILIPVAIVGAAHFYSTFVDVMNVIGYWSTVFAAIVMAEHIVFRKNAWERYDLAQWCKPGGLPPGVAAVLAFICACGIIVPCMAQVWYTGPVARAGTGDIGILVGFALAVILYPVFRAVERAISGR</sequence>
<feature type="transmembrane region" description="Helical" evidence="8">
    <location>
        <begin position="200"/>
        <end position="219"/>
    </location>
</feature>
<dbReference type="Pfam" id="PF02133">
    <property type="entry name" value="Transp_cyt_pur"/>
    <property type="match status" value="1"/>
</dbReference>
<dbReference type="OrthoDB" id="2116389at2759"/>
<reference evidence="9" key="1">
    <citation type="journal article" date="2018" name="Genome Biol. Evol.">
        <title>Genomics and development of Lentinus tigrinus, a white-rot wood-decaying mushroom with dimorphic fruiting bodies.</title>
        <authorList>
            <person name="Wu B."/>
            <person name="Xu Z."/>
            <person name="Knudson A."/>
            <person name="Carlson A."/>
            <person name="Chen N."/>
            <person name="Kovaka S."/>
            <person name="LaButti K."/>
            <person name="Lipzen A."/>
            <person name="Pennachio C."/>
            <person name="Riley R."/>
            <person name="Schakwitz W."/>
            <person name="Umezawa K."/>
            <person name="Ohm R.A."/>
            <person name="Grigoriev I.V."/>
            <person name="Nagy L.G."/>
            <person name="Gibbons J."/>
            <person name="Hibbett D."/>
        </authorList>
    </citation>
    <scope>NUCLEOTIDE SEQUENCE [LARGE SCALE GENOMIC DNA]</scope>
    <source>
        <strain evidence="9">ALCF2SS1-6</strain>
    </source>
</reference>
<feature type="transmembrane region" description="Helical" evidence="8">
    <location>
        <begin position="471"/>
        <end position="490"/>
    </location>
</feature>
<feature type="transmembrane region" description="Helical" evidence="8">
    <location>
        <begin position="313"/>
        <end position="336"/>
    </location>
</feature>
<dbReference type="GO" id="GO:0005886">
    <property type="term" value="C:plasma membrane"/>
    <property type="evidence" value="ECO:0007669"/>
    <property type="project" value="TreeGrafter"/>
</dbReference>
<proteinExistence type="inferred from homology"/>
<evidence type="ECO:0000256" key="3">
    <source>
        <dbReference type="ARBA" id="ARBA00022448"/>
    </source>
</evidence>
<evidence type="ECO:0000313" key="9">
    <source>
        <dbReference type="EMBL" id="RPD65747.1"/>
    </source>
</evidence>
<evidence type="ECO:0000256" key="1">
    <source>
        <dbReference type="ARBA" id="ARBA00004141"/>
    </source>
</evidence>
<evidence type="ECO:0000256" key="4">
    <source>
        <dbReference type="ARBA" id="ARBA00022692"/>
    </source>
</evidence>
<dbReference type="GO" id="GO:0022857">
    <property type="term" value="F:transmembrane transporter activity"/>
    <property type="evidence" value="ECO:0007669"/>
    <property type="project" value="InterPro"/>
</dbReference>
<comment type="similarity">
    <text evidence="2 7">Belongs to the purine-cytosine permease (2.A.39) family.</text>
</comment>
<feature type="transmembrane region" description="Helical" evidence="8">
    <location>
        <begin position="137"/>
        <end position="161"/>
    </location>
</feature>
<dbReference type="PIRSF" id="PIRSF002744">
    <property type="entry name" value="Pur-cyt_permease"/>
    <property type="match status" value="1"/>
</dbReference>
<keyword evidence="5 8" id="KW-1133">Transmembrane helix</keyword>
<comment type="subcellular location">
    <subcellularLocation>
        <location evidence="1">Membrane</location>
        <topology evidence="1">Multi-pass membrane protein</topology>
    </subcellularLocation>
</comment>
<protein>
    <submittedName>
        <fullName evidence="9">Purine-cytosine permease</fullName>
    </submittedName>
</protein>
<evidence type="ECO:0000256" key="7">
    <source>
        <dbReference type="PIRNR" id="PIRNR002744"/>
    </source>
</evidence>
<accession>A0A5C2SRI2</accession>
<feature type="transmembrane region" description="Helical" evidence="8">
    <location>
        <begin position="270"/>
        <end position="293"/>
    </location>
</feature>
<dbReference type="InterPro" id="IPR001248">
    <property type="entry name" value="Pur-cyt_permease"/>
</dbReference>
<dbReference type="Proteomes" id="UP000313359">
    <property type="component" value="Unassembled WGS sequence"/>
</dbReference>
<feature type="transmembrane region" description="Helical" evidence="8">
    <location>
        <begin position="231"/>
        <end position="250"/>
    </location>
</feature>
<dbReference type="PANTHER" id="PTHR31806">
    <property type="entry name" value="PURINE-CYTOSINE PERMEASE FCY2-RELATED"/>
    <property type="match status" value="1"/>
</dbReference>